<keyword evidence="8" id="KW-0547">Nucleotide-binding</keyword>
<dbReference type="EMBL" id="CDHK01000004">
    <property type="protein sequence ID" value="CEO60577.1"/>
    <property type="molecule type" value="Genomic_DNA"/>
</dbReference>
<evidence type="ECO:0000256" key="5">
    <source>
        <dbReference type="ARBA" id="ARBA00022490"/>
    </source>
</evidence>
<comment type="similarity">
    <text evidence="2">Belongs to the TRAFAC class translation factor GTPase superfamily. Classic translation factor GTPase family. EF-Tu/EF-1A subfamily.</text>
</comment>
<dbReference type="SUPFAM" id="SSF52540">
    <property type="entry name" value="P-loop containing nucleoside triphosphate hydrolases"/>
    <property type="match status" value="1"/>
</dbReference>
<keyword evidence="7" id="KW-0677">Repeat</keyword>
<feature type="compositionally biased region" description="Low complexity" evidence="15">
    <location>
        <begin position="204"/>
        <end position="215"/>
    </location>
</feature>
<dbReference type="Pfam" id="PF03144">
    <property type="entry name" value="GTP_EFTU_D2"/>
    <property type="match status" value="1"/>
</dbReference>
<evidence type="ECO:0000313" key="18">
    <source>
        <dbReference type="Proteomes" id="UP000042958"/>
    </source>
</evidence>
<evidence type="ECO:0000256" key="4">
    <source>
        <dbReference type="ARBA" id="ARBA00015765"/>
    </source>
</evidence>
<evidence type="ECO:0000256" key="1">
    <source>
        <dbReference type="ARBA" id="ARBA00004496"/>
    </source>
</evidence>
<keyword evidence="18" id="KW-1185">Reference proteome</keyword>
<dbReference type="InterPro" id="IPR009000">
    <property type="entry name" value="Transl_B-barrel_sf"/>
</dbReference>
<feature type="region of interest" description="Disordered" evidence="15">
    <location>
        <begin position="1"/>
        <end position="62"/>
    </location>
</feature>
<dbReference type="SUPFAM" id="SSF50447">
    <property type="entry name" value="Translation proteins"/>
    <property type="match status" value="1"/>
</dbReference>
<dbReference type="InterPro" id="IPR050100">
    <property type="entry name" value="TRAFAC_GTPase_members"/>
</dbReference>
<dbReference type="FunFam" id="2.40.30.10:FF:000017">
    <property type="entry name" value="Eukaryotic peptide chain release factor GTP-binding subunit"/>
    <property type="match status" value="1"/>
</dbReference>
<evidence type="ECO:0000259" key="16">
    <source>
        <dbReference type="PROSITE" id="PS51722"/>
    </source>
</evidence>
<dbReference type="PRINTS" id="PR01343">
    <property type="entry name" value="YEASTERF"/>
</dbReference>
<evidence type="ECO:0000313" key="17">
    <source>
        <dbReference type="EMBL" id="CEO60577.1"/>
    </source>
</evidence>
<dbReference type="Gene3D" id="3.40.50.300">
    <property type="entry name" value="P-loop containing nucleotide triphosphate hydrolases"/>
    <property type="match status" value="1"/>
</dbReference>
<keyword evidence="10" id="KW-0342">GTP-binding</keyword>
<dbReference type="PRINTS" id="PR00315">
    <property type="entry name" value="ELONGATNFCT"/>
</dbReference>
<dbReference type="Pfam" id="PF00009">
    <property type="entry name" value="GTP_EFTU"/>
    <property type="match status" value="1"/>
</dbReference>
<dbReference type="FunFam" id="3.40.50.300:FF:000503">
    <property type="entry name" value="Peptide chain release factor subunit 3"/>
    <property type="match status" value="1"/>
</dbReference>
<dbReference type="Proteomes" id="UP000042958">
    <property type="component" value="Unassembled WGS sequence"/>
</dbReference>
<dbReference type="PROSITE" id="PS51722">
    <property type="entry name" value="G_TR_2"/>
    <property type="match status" value="1"/>
</dbReference>
<evidence type="ECO:0000256" key="15">
    <source>
        <dbReference type="SAM" id="MobiDB-lite"/>
    </source>
</evidence>
<dbReference type="OrthoDB" id="342024at2759"/>
<dbReference type="SUPFAM" id="SSF50465">
    <property type="entry name" value="EF-Tu/eEF-1alpha/eIF2-gamma C-terminal domain"/>
    <property type="match status" value="1"/>
</dbReference>
<proteinExistence type="inferred from homology"/>
<dbReference type="InterPro" id="IPR027417">
    <property type="entry name" value="P-loop_NTPase"/>
</dbReference>
<evidence type="ECO:0000256" key="13">
    <source>
        <dbReference type="ARBA" id="ARBA00030845"/>
    </source>
</evidence>
<dbReference type="GO" id="GO:0003747">
    <property type="term" value="F:translation release factor activity"/>
    <property type="evidence" value="ECO:0007669"/>
    <property type="project" value="InterPro"/>
</dbReference>
<dbReference type="Gene3D" id="2.40.30.10">
    <property type="entry name" value="Translation factors"/>
    <property type="match status" value="2"/>
</dbReference>
<evidence type="ECO:0000256" key="11">
    <source>
        <dbReference type="ARBA" id="ARBA00029585"/>
    </source>
</evidence>
<sequence>MSNQTPESWEDELSRQAEGVNLNAQGRRQTQAPSFQPGAANFQPGAASFTPGASSFVPGQQYQQYGGGYQYNQYGQQAYGYPQQSYGQYGSYGQQPGGQQPGGYNQYYNQQPGGFQQQQQPRQPAPAAAQQPAQPAPKAAVNASAAAPKAKVLSIGATSSSAAPKTKVLSIGTPTPPPAAVAAATPAAATTSNSTKGDTKGAEAAEAGAKVTAAKAIEKTEKKADAKGAASGKSSPTPSSGRSSPGRGEAAKAARAADAVAKAQLADVDEATLKEIYGERREHINVVFIGHVDAGKSTLGGSLLYCTGMVDDRTLDKYKKEAKEAGRETWYLSWALDLTNEERAKGKTVEVGRAFFKVMVPHPDGPIERQFSILDAPGHKSYVPHMIGGASQADLGCLVISARKGEYETGFEKGGQTREHALLARNTGVQKLVIVVNKMDDPTVEWSKARFEECTVKVIKFLEALGYKKSDIFCMPISAQTTLNIKDRLPAGVAPWYDGPSLLEYLTEFKLPERKINAPFMMPISAKYRDMGTMAEGRVESGVIKKNGSYLMMPNRTEVQISALYGETEDEISTASCGDQVRMRLRGVEEEDFFPGFVLCSPKRPVHCVSAFEAKIRILDLKSILSAGFNCVLHVHSAIEEVTFAALLHKLEPGTGRKSKRPPPFANKGQTIIARLEVTSTAGAVCVERFEDYQQLGRFTLRDQGQTIAIGMITKLILPENEE</sequence>
<dbReference type="InterPro" id="IPR004161">
    <property type="entry name" value="EFTu-like_2"/>
</dbReference>
<evidence type="ECO:0000256" key="3">
    <source>
        <dbReference type="ARBA" id="ARBA00013870"/>
    </source>
</evidence>
<keyword evidence="6" id="KW-0597">Phosphoprotein</keyword>
<dbReference type="InterPro" id="IPR003285">
    <property type="entry name" value="Sup35"/>
</dbReference>
<dbReference type="InterPro" id="IPR000795">
    <property type="entry name" value="T_Tr_GTP-bd_dom"/>
</dbReference>
<evidence type="ECO:0000256" key="9">
    <source>
        <dbReference type="ARBA" id="ARBA00022917"/>
    </source>
</evidence>
<dbReference type="PANTHER" id="PTHR23115">
    <property type="entry name" value="TRANSLATION FACTOR"/>
    <property type="match status" value="1"/>
</dbReference>
<dbReference type="InterPro" id="IPR054696">
    <property type="entry name" value="GTP-eEF1A_C"/>
</dbReference>
<evidence type="ECO:0000256" key="2">
    <source>
        <dbReference type="ARBA" id="ARBA00007249"/>
    </source>
</evidence>
<evidence type="ECO:0000256" key="12">
    <source>
        <dbReference type="ARBA" id="ARBA00030210"/>
    </source>
</evidence>
<feature type="compositionally biased region" description="Low complexity" evidence="15">
    <location>
        <begin position="102"/>
        <end position="148"/>
    </location>
</feature>
<dbReference type="Pfam" id="PF22594">
    <property type="entry name" value="GTP-eEF1A_C"/>
    <property type="match status" value="1"/>
</dbReference>
<dbReference type="InterPro" id="IPR009001">
    <property type="entry name" value="Transl_elong_EF1A/Init_IF2_C"/>
</dbReference>
<dbReference type="STRING" id="104259.A0A0F7VK04"/>
<dbReference type="GO" id="GO:0018444">
    <property type="term" value="C:translation release factor complex"/>
    <property type="evidence" value="ECO:0007669"/>
    <property type="project" value="UniProtKB-ARBA"/>
</dbReference>
<keyword evidence="9" id="KW-0648">Protein biosynthesis</keyword>
<dbReference type="AlphaFoldDB" id="A0A0F7VK04"/>
<dbReference type="GO" id="GO:0003924">
    <property type="term" value="F:GTPase activity"/>
    <property type="evidence" value="ECO:0007669"/>
    <property type="project" value="InterPro"/>
</dbReference>
<feature type="compositionally biased region" description="Polar residues" evidence="15">
    <location>
        <begin position="22"/>
        <end position="34"/>
    </location>
</feature>
<feature type="domain" description="Tr-type G" evidence="16">
    <location>
        <begin position="281"/>
        <end position="513"/>
    </location>
</feature>
<dbReference type="GO" id="GO:0000288">
    <property type="term" value="P:nuclear-transcribed mRNA catabolic process, deadenylation-dependent decay"/>
    <property type="evidence" value="ECO:0007669"/>
    <property type="project" value="InterPro"/>
</dbReference>
<dbReference type="CDD" id="cd01883">
    <property type="entry name" value="EF1_alpha"/>
    <property type="match status" value="1"/>
</dbReference>
<organism evidence="17 18">
    <name type="scientific">Penicillium brasilianum</name>
    <dbReference type="NCBI Taxonomy" id="104259"/>
    <lineage>
        <taxon>Eukaryota</taxon>
        <taxon>Fungi</taxon>
        <taxon>Dikarya</taxon>
        <taxon>Ascomycota</taxon>
        <taxon>Pezizomycotina</taxon>
        <taxon>Eurotiomycetes</taxon>
        <taxon>Eurotiomycetidae</taxon>
        <taxon>Eurotiales</taxon>
        <taxon>Aspergillaceae</taxon>
        <taxon>Penicillium</taxon>
    </lineage>
</organism>
<feature type="compositionally biased region" description="Low complexity" evidence="15">
    <location>
        <begin position="85"/>
        <end position="94"/>
    </location>
</feature>
<dbReference type="GO" id="GO:0005525">
    <property type="term" value="F:GTP binding"/>
    <property type="evidence" value="ECO:0007669"/>
    <property type="project" value="UniProtKB-KW"/>
</dbReference>
<gene>
    <name evidence="17" type="ORF">PMG11_05198</name>
</gene>
<dbReference type="FunFam" id="2.40.30.10:FF:000061">
    <property type="entry name" value="Translation release factor eRF3, putative"/>
    <property type="match status" value="1"/>
</dbReference>
<evidence type="ECO:0000256" key="10">
    <source>
        <dbReference type="ARBA" id="ARBA00023134"/>
    </source>
</evidence>
<evidence type="ECO:0000256" key="14">
    <source>
        <dbReference type="ARBA" id="ARBA00031881"/>
    </source>
</evidence>
<protein>
    <recommendedName>
        <fullName evidence="3">Elongation factor 1-alpha</fullName>
    </recommendedName>
    <alternativeName>
        <fullName evidence="14">ERF-3</fullName>
    </alternativeName>
    <alternativeName>
        <fullName evidence="13">ERF2</fullName>
    </alternativeName>
    <alternativeName>
        <fullName evidence="4">Eukaryotic peptide chain release factor GTP-binding subunit</fullName>
    </alternativeName>
    <alternativeName>
        <fullName evidence="11">Polypeptide release factor 3</fullName>
    </alternativeName>
    <alternativeName>
        <fullName evidence="12">Translation release factor 3</fullName>
    </alternativeName>
</protein>
<accession>A0A0F7VK04</accession>
<keyword evidence="5" id="KW-0963">Cytoplasm</keyword>
<feature type="compositionally biased region" description="Basic and acidic residues" evidence="15">
    <location>
        <begin position="216"/>
        <end position="226"/>
    </location>
</feature>
<evidence type="ECO:0000256" key="8">
    <source>
        <dbReference type="ARBA" id="ARBA00022741"/>
    </source>
</evidence>
<dbReference type="CDD" id="cd03704">
    <property type="entry name" value="eRF3_C_III"/>
    <property type="match status" value="1"/>
</dbReference>
<evidence type="ECO:0000256" key="7">
    <source>
        <dbReference type="ARBA" id="ARBA00022737"/>
    </source>
</evidence>
<reference evidence="18" key="1">
    <citation type="journal article" date="2015" name="Genome Announc.">
        <title>Draft genome sequence of the fungus Penicillium brasilianum MG11.</title>
        <authorList>
            <person name="Horn F."/>
            <person name="Linde J."/>
            <person name="Mattern D.J."/>
            <person name="Walther G."/>
            <person name="Guthke R."/>
            <person name="Brakhage A.A."/>
            <person name="Valiante V."/>
        </authorList>
    </citation>
    <scope>NUCLEOTIDE SEQUENCE [LARGE SCALE GENOMIC DNA]</scope>
    <source>
        <strain evidence="18">MG11</strain>
    </source>
</reference>
<feature type="compositionally biased region" description="Low complexity" evidence="15">
    <location>
        <begin position="180"/>
        <end position="191"/>
    </location>
</feature>
<feature type="region of interest" description="Disordered" evidence="15">
    <location>
        <begin position="85"/>
        <end position="255"/>
    </location>
</feature>
<evidence type="ECO:0000256" key="6">
    <source>
        <dbReference type="ARBA" id="ARBA00022553"/>
    </source>
</evidence>
<name>A0A0F7VK04_PENBI</name>
<comment type="subcellular location">
    <subcellularLocation>
        <location evidence="1">Cytoplasm</location>
    </subcellularLocation>
</comment>
<feature type="compositionally biased region" description="Low complexity" evidence="15">
    <location>
        <begin position="227"/>
        <end position="255"/>
    </location>
</feature>
<dbReference type="CDD" id="cd04089">
    <property type="entry name" value="eRF3_II"/>
    <property type="match status" value="1"/>
</dbReference>